<dbReference type="GO" id="GO:0004198">
    <property type="term" value="F:calcium-dependent cysteine-type endopeptidase activity"/>
    <property type="evidence" value="ECO:0007669"/>
    <property type="project" value="InterPro"/>
</dbReference>
<dbReference type="InterPro" id="IPR038765">
    <property type="entry name" value="Papain-like_cys_pep_sf"/>
</dbReference>
<evidence type="ECO:0000256" key="10">
    <source>
        <dbReference type="PIRSR" id="PIRSR622684-1"/>
    </source>
</evidence>
<evidence type="ECO:0000256" key="2">
    <source>
        <dbReference type="ARBA" id="ARBA00022553"/>
    </source>
</evidence>
<keyword evidence="7 11" id="KW-0378">Hydrolase</keyword>
<evidence type="ECO:0000256" key="8">
    <source>
        <dbReference type="ARBA" id="ARBA00022807"/>
    </source>
</evidence>
<evidence type="ECO:0000256" key="7">
    <source>
        <dbReference type="ARBA" id="ARBA00022801"/>
    </source>
</evidence>
<evidence type="ECO:0000256" key="6">
    <source>
        <dbReference type="ARBA" id="ARBA00022771"/>
    </source>
</evidence>
<evidence type="ECO:0000259" key="14">
    <source>
        <dbReference type="PROSITE" id="PS50203"/>
    </source>
</evidence>
<dbReference type="FunFam" id="3.90.70.10:FF:000010">
    <property type="entry name" value="Calpain 15"/>
    <property type="match status" value="1"/>
</dbReference>
<dbReference type="Pfam" id="PF00641">
    <property type="entry name" value="Zn_ribbon_RanBP"/>
    <property type="match status" value="1"/>
</dbReference>
<dbReference type="Gene3D" id="4.10.1060.10">
    <property type="entry name" value="Zinc finger, RanBP2-type"/>
    <property type="match status" value="1"/>
</dbReference>
<proteinExistence type="inferred from homology"/>
<dbReference type="InterPro" id="IPR001300">
    <property type="entry name" value="Peptidase_C2_calpain_cat"/>
</dbReference>
<comment type="similarity">
    <text evidence="1">Belongs to the peptidase C2 family.</text>
</comment>
<evidence type="ECO:0000313" key="16">
    <source>
        <dbReference type="Proteomes" id="UP000440578"/>
    </source>
</evidence>
<protein>
    <submittedName>
        <fullName evidence="15">Calpain-D</fullName>
    </submittedName>
</protein>
<accession>A0A6A4X235</accession>
<feature type="domain" description="Calpain catalytic" evidence="14">
    <location>
        <begin position="159"/>
        <end position="465"/>
    </location>
</feature>
<dbReference type="SMART" id="SM00547">
    <property type="entry name" value="ZnF_RBZ"/>
    <property type="match status" value="2"/>
</dbReference>
<keyword evidence="16" id="KW-1185">Reference proteome</keyword>
<dbReference type="PROSITE" id="PS00139">
    <property type="entry name" value="THIOL_PROTEASE_CYS"/>
    <property type="match status" value="1"/>
</dbReference>
<evidence type="ECO:0000256" key="5">
    <source>
        <dbReference type="ARBA" id="ARBA00022737"/>
    </source>
</evidence>
<sequence length="743" mass="81479">MSAALARFVASRAVGGSGSDGLNRFSSHLAGGRSDPVVGRQTLDADFQYLPGQPMPSAESTSVPASWRCARCTYINAPGSLRCALWACPTCTYGNAADDSRCGMCGAPRVGGTRSDGGAAVLANRSESELESDLRIWEEQGARQTWKRIVDFCVQDGEPFVDDSFPPAARSLYYSGAAPAEQRPTVQWLRPRQIQADSSTSRWTVFRRPQPSHIQQGILGNCWLLSALAVLAEREELVQNVMVTKEFCEQGVYQVRLCKDGQWQTVLIDDLLPCDAKGRLVYSQTKHRQLWVPLIEKAVAKVHGCYEALVSGRAIEGLATLTGAPCDSIPLQVSSVPSEAEELDRELIWAQLLSSRAAGFLMGASCGGGNMKVVDAEFKKMGLRPRHAYSVLDVREAAGYRLLRLRNPWGHYSWRGQWSEGSDAWTPELRAQLSPGGGGDGGGVFWISYDDLLTYFDCIDICKVRRDWHEVRLTGLLPPLSSPRHLGAYLLTVTEPTELELTLFQQGQRNSEKAVRLQLDLCVAVFNAPDRPPFCPGKLVQHSRRQVRGFVGCHAMLEPGNYLVVCVAFNHWQTAVADGAEQRYPGHVLSLHSGRHLSVQRAPPESHLLADTVIQLTLTRGQRHEGREGMTAYYLTKGWAGLVVVVENRHSDRYIQVACDCSESYNVVSTRAQLRTADAVPPLHRQVIIVLTQLEGSGGFSITHRLTHRVSFSGGLADWGPAGAAHQPPIGSDVAGLHSPRPI</sequence>
<dbReference type="OrthoDB" id="424753at2759"/>
<keyword evidence="9" id="KW-0862">Zinc</keyword>
<feature type="active site" evidence="10 11">
    <location>
        <position position="222"/>
    </location>
</feature>
<dbReference type="Proteomes" id="UP000440578">
    <property type="component" value="Unassembled WGS sequence"/>
</dbReference>
<dbReference type="AlphaFoldDB" id="A0A6A4X235"/>
<keyword evidence="4" id="KW-0479">Metal-binding</keyword>
<dbReference type="PROSITE" id="PS50203">
    <property type="entry name" value="CALPAIN_CAT"/>
    <property type="match status" value="1"/>
</dbReference>
<evidence type="ECO:0000313" key="15">
    <source>
        <dbReference type="EMBL" id="KAF0313377.1"/>
    </source>
</evidence>
<reference evidence="15 16" key="1">
    <citation type="submission" date="2019-07" db="EMBL/GenBank/DDBJ databases">
        <title>Draft genome assembly of a fouling barnacle, Amphibalanus amphitrite (Darwin, 1854): The first reference genome for Thecostraca.</title>
        <authorList>
            <person name="Kim W."/>
        </authorList>
    </citation>
    <scope>NUCLEOTIDE SEQUENCE [LARGE SCALE GENOMIC DNA]</scope>
    <source>
        <strain evidence="15">SNU_AA5</strain>
        <tissue evidence="15">Soma without cirri and trophi</tissue>
    </source>
</reference>
<evidence type="ECO:0000256" key="11">
    <source>
        <dbReference type="PROSITE-ProRule" id="PRU00239"/>
    </source>
</evidence>
<dbReference type="InterPro" id="IPR000169">
    <property type="entry name" value="Pept_cys_AS"/>
</dbReference>
<comment type="caution">
    <text evidence="15">The sequence shown here is derived from an EMBL/GenBank/DDBJ whole genome shotgun (WGS) entry which is preliminary data.</text>
</comment>
<dbReference type="CDD" id="cd00044">
    <property type="entry name" value="CysPc"/>
    <property type="match status" value="1"/>
</dbReference>
<evidence type="ECO:0000256" key="4">
    <source>
        <dbReference type="ARBA" id="ARBA00022723"/>
    </source>
</evidence>
<keyword evidence="3 11" id="KW-0645">Protease</keyword>
<evidence type="ECO:0000256" key="12">
    <source>
        <dbReference type="PROSITE-ProRule" id="PRU00322"/>
    </source>
</evidence>
<keyword evidence="8 11" id="KW-0788">Thiol protease</keyword>
<evidence type="ECO:0000256" key="1">
    <source>
        <dbReference type="ARBA" id="ARBA00007623"/>
    </source>
</evidence>
<dbReference type="EMBL" id="VIIS01000096">
    <property type="protein sequence ID" value="KAF0313377.1"/>
    <property type="molecule type" value="Genomic_DNA"/>
</dbReference>
<dbReference type="PANTHER" id="PTHR10183">
    <property type="entry name" value="CALPAIN"/>
    <property type="match status" value="1"/>
</dbReference>
<organism evidence="15 16">
    <name type="scientific">Amphibalanus amphitrite</name>
    <name type="common">Striped barnacle</name>
    <name type="synonym">Balanus amphitrite</name>
    <dbReference type="NCBI Taxonomy" id="1232801"/>
    <lineage>
        <taxon>Eukaryota</taxon>
        <taxon>Metazoa</taxon>
        <taxon>Ecdysozoa</taxon>
        <taxon>Arthropoda</taxon>
        <taxon>Crustacea</taxon>
        <taxon>Multicrustacea</taxon>
        <taxon>Cirripedia</taxon>
        <taxon>Thoracica</taxon>
        <taxon>Thoracicalcarea</taxon>
        <taxon>Balanomorpha</taxon>
        <taxon>Balanoidea</taxon>
        <taxon>Balanidae</taxon>
        <taxon>Amphibalaninae</taxon>
        <taxon>Amphibalanus</taxon>
    </lineage>
</organism>
<dbReference type="GO" id="GO:0005737">
    <property type="term" value="C:cytoplasm"/>
    <property type="evidence" value="ECO:0007669"/>
    <property type="project" value="TreeGrafter"/>
</dbReference>
<feature type="domain" description="RanBP2-type" evidence="13">
    <location>
        <begin position="82"/>
        <end position="111"/>
    </location>
</feature>
<dbReference type="Pfam" id="PF00648">
    <property type="entry name" value="Peptidase_C2"/>
    <property type="match status" value="1"/>
</dbReference>
<dbReference type="GO" id="GO:0006508">
    <property type="term" value="P:proteolysis"/>
    <property type="evidence" value="ECO:0007669"/>
    <property type="project" value="UniProtKB-KW"/>
</dbReference>
<evidence type="ECO:0000256" key="9">
    <source>
        <dbReference type="ARBA" id="ARBA00022833"/>
    </source>
</evidence>
<dbReference type="PROSITE" id="PS01358">
    <property type="entry name" value="ZF_RANBP2_1"/>
    <property type="match status" value="1"/>
</dbReference>
<dbReference type="PRINTS" id="PR00704">
    <property type="entry name" value="CALPAIN"/>
</dbReference>
<gene>
    <name evidence="15" type="primary">sol</name>
    <name evidence="15" type="ORF">FJT64_016089</name>
</gene>
<dbReference type="SUPFAM" id="SSF54001">
    <property type="entry name" value="Cysteine proteinases"/>
    <property type="match status" value="1"/>
</dbReference>
<feature type="active site" evidence="10 11">
    <location>
        <position position="407"/>
    </location>
</feature>
<dbReference type="PROSITE" id="PS50199">
    <property type="entry name" value="ZF_RANBP2_2"/>
    <property type="match status" value="1"/>
</dbReference>
<dbReference type="InterPro" id="IPR001876">
    <property type="entry name" value="Znf_RanBP2"/>
</dbReference>
<name>A0A6A4X235_AMPAM</name>
<dbReference type="GO" id="GO:0008270">
    <property type="term" value="F:zinc ion binding"/>
    <property type="evidence" value="ECO:0007669"/>
    <property type="project" value="UniProtKB-KW"/>
</dbReference>
<keyword evidence="5" id="KW-0677">Repeat</keyword>
<dbReference type="InterPro" id="IPR022684">
    <property type="entry name" value="Calpain_cysteine_protease"/>
</dbReference>
<keyword evidence="6 12" id="KW-0863">Zinc-finger</keyword>
<feature type="active site" evidence="10 11">
    <location>
        <position position="387"/>
    </location>
</feature>
<keyword evidence="2" id="KW-0597">Phosphoprotein</keyword>
<evidence type="ECO:0000256" key="3">
    <source>
        <dbReference type="ARBA" id="ARBA00022670"/>
    </source>
</evidence>
<dbReference type="Gene3D" id="3.90.70.10">
    <property type="entry name" value="Cysteine proteinases"/>
    <property type="match status" value="1"/>
</dbReference>
<evidence type="ECO:0000259" key="13">
    <source>
        <dbReference type="PROSITE" id="PS50199"/>
    </source>
</evidence>
<dbReference type="SMART" id="SM00230">
    <property type="entry name" value="CysPc"/>
    <property type="match status" value="1"/>
</dbReference>
<dbReference type="PANTHER" id="PTHR10183:SF382">
    <property type="entry name" value="CALPAIN-15"/>
    <property type="match status" value="1"/>
</dbReference>